<evidence type="ECO:0000313" key="12">
    <source>
        <dbReference type="Proteomes" id="UP001056012"/>
    </source>
</evidence>
<feature type="compositionally biased region" description="Basic and acidic residues" evidence="9">
    <location>
        <begin position="691"/>
        <end position="708"/>
    </location>
</feature>
<dbReference type="GO" id="GO:0036297">
    <property type="term" value="P:interstrand cross-link repair"/>
    <property type="evidence" value="ECO:0007669"/>
    <property type="project" value="InterPro"/>
</dbReference>
<dbReference type="InterPro" id="IPR049132">
    <property type="entry name" value="FAN1-like_euk"/>
</dbReference>
<comment type="subcellular location">
    <subcellularLocation>
        <location evidence="8">Nucleus</location>
    </subcellularLocation>
</comment>
<evidence type="ECO:0000256" key="8">
    <source>
        <dbReference type="RuleBase" id="RU365033"/>
    </source>
</evidence>
<feature type="region of interest" description="Disordered" evidence="9">
    <location>
        <begin position="919"/>
        <end position="956"/>
    </location>
</feature>
<dbReference type="Gene3D" id="3.40.1350.10">
    <property type="match status" value="1"/>
</dbReference>
<comment type="similarity">
    <text evidence="2 8">Belongs to the FAN1 family.</text>
</comment>
<organism evidence="11 12">
    <name type="scientific">Curvularia clavata</name>
    <dbReference type="NCBI Taxonomy" id="95742"/>
    <lineage>
        <taxon>Eukaryota</taxon>
        <taxon>Fungi</taxon>
        <taxon>Dikarya</taxon>
        <taxon>Ascomycota</taxon>
        <taxon>Pezizomycotina</taxon>
        <taxon>Dothideomycetes</taxon>
        <taxon>Pleosporomycetidae</taxon>
        <taxon>Pleosporales</taxon>
        <taxon>Pleosporineae</taxon>
        <taxon>Pleosporaceae</taxon>
        <taxon>Curvularia</taxon>
    </lineage>
</organism>
<keyword evidence="7 8" id="KW-0464">Manganese</keyword>
<dbReference type="InterPro" id="IPR011856">
    <property type="entry name" value="tRNA_endonuc-like_dom_sf"/>
</dbReference>
<evidence type="ECO:0000313" key="11">
    <source>
        <dbReference type="EMBL" id="USP77362.1"/>
    </source>
</evidence>
<feature type="compositionally biased region" description="Basic and acidic residues" evidence="9">
    <location>
        <begin position="659"/>
        <end position="671"/>
    </location>
</feature>
<feature type="region of interest" description="Disordered" evidence="9">
    <location>
        <begin position="646"/>
        <end position="716"/>
    </location>
</feature>
<keyword evidence="3 8" id="KW-0540">Nuclease</keyword>
<evidence type="ECO:0000256" key="5">
    <source>
        <dbReference type="ARBA" id="ARBA00022801"/>
    </source>
</evidence>
<feature type="region of interest" description="Disordered" evidence="9">
    <location>
        <begin position="583"/>
        <end position="604"/>
    </location>
</feature>
<gene>
    <name evidence="11" type="ORF">yc1106_04636</name>
</gene>
<dbReference type="GO" id="GO:0004528">
    <property type="term" value="F:phosphodiesterase I activity"/>
    <property type="evidence" value="ECO:0007669"/>
    <property type="project" value="UniProtKB-EC"/>
</dbReference>
<feature type="region of interest" description="Disordered" evidence="9">
    <location>
        <begin position="1"/>
        <end position="88"/>
    </location>
</feature>
<dbReference type="InterPro" id="IPR014883">
    <property type="entry name" value="VRR_NUC"/>
</dbReference>
<comment type="function">
    <text evidence="8">Nuclease required for the repair of DNA interstrand cross-links (ICL). Acts as a 5'-3' exonuclease that anchors at a cut end of DNA and cleaves DNA successively at every third nucleotide, allowing to excise an ICL from one strand through flanking incisions.</text>
</comment>
<dbReference type="Proteomes" id="UP001056012">
    <property type="component" value="Chromosome 3"/>
</dbReference>
<dbReference type="GO" id="GO:0046872">
    <property type="term" value="F:metal ion binding"/>
    <property type="evidence" value="ECO:0007669"/>
    <property type="project" value="UniProtKB-KW"/>
</dbReference>
<dbReference type="GO" id="GO:0017108">
    <property type="term" value="F:5'-flap endonuclease activity"/>
    <property type="evidence" value="ECO:0007669"/>
    <property type="project" value="TreeGrafter"/>
</dbReference>
<dbReference type="InterPro" id="IPR049126">
    <property type="entry name" value="FAN1-like_TPR"/>
</dbReference>
<dbReference type="OrthoDB" id="76364at2759"/>
<sequence length="1485" mass="168090">MSQQQDFLFVDAAQAKTSRQGRRNARSFVMQNARRKNPWSTSKHAAKQRKTGSPESTSPNSVGTSPLTHTPNTATPSPPVVPNRSDYFPPQNRSDYALAKRDVCLDCHAFLCPPGERLCPRCMLQNPAPAEDPSNECFDPFRTSSVEVTRDISELLRHFSTEMAPGIIAVDIRHRSTLMKSDWFGTAISNQGFMHSLLATIALHAYVFGKGNIDTILYHRAQAIAAVNAAILTPEGISDANIGAVFNLLTVEESLLLPTFRLDEDHMTQLQIHQRGLQRMVQLRGGLGAIKTNRILQAFMLWHSTAHAVASFQAPNLSTLDFISTAIFPRHPPGYRPNISQHLTSYCRYAGVKTSLVSLVESVLVLIADLNVWFGDPESPLDPLDIQNFACVLECSLLAWLRENEHLVTPLEDALCVALLIFTVRTTEAMKVQSHVHLLHFAASKRLEKALNCTVRTEWQSCPDLLLWILSIGAISAEPSPETPWFIYQTSLACAEFGVLSAEMLLERLHLCGWVSYKLDEAVCHLWEGVINLRLAPYFEAPFKAEDANSPIGPLQHHVAEPDLDAWESIDWATLSLGHHHSSEPQTHAFGAGDETATGTPNEMFNFGSGHGFAYGATQQLAATLAMALNPRSLSVHNQMITRFIKHPKSTNFDGEQDQPTKRQKPGDSPKKAPPTPRKKVKRQVSDSEDDGARVEVKEEGKEHKTDLESALPDVDTGDDAIKEYEAYKALEKSKSEDTNERLEKRAWVRGKSSLYVDAFNLALDTVLDEEGHLFDEAETQVFRIWRGMDYEAQYLYVRLFLRKTSAWHRIKNLGYYDDISDLDAAAERLQRTYELPASSSKVESHPGELEAPTGTTLGTSFTFADRSEEEISTLEEASSLMKLDELKVLAKDAKIKGKNKSELLKALRRTSQKQTGLGYVGLKRSDSEMSRGSSTSRSRPETPDVELEPEADLSDDANRDAHFTRRIMQEMGSCIRLSLAPLKLFERVHLVFYRSTEWTEKSLTTIILAKIARRNFPEYIVSRSANIFASRSLLLEYEASIRTQYRIDNILEFSGRPTEKGYQEILDTFEEIYPRWRVLVKEEQEKEDSVYHSGEGSYLRRLSPAWVYTRIIHKALDVLRRCKEHKREHEIVTELLRQRLFHHSRRGAWYQRKALLEEHYMAALTDTENRSAERQKKHWKLIALQTCEDGLQDNLVHVIHHYDLQKRITKLEMSLNFPKRLQHDFSHVRLTKPVEVTMEGTRIEREVPMASKRSNSPHPSSGRRGGKTIWIDPREDGECSVEAMCLSHYRNQGWKGYHSEGGIIRTLFAYLFFDVLFTYVPNVFQTPYQTCPLDLHTDAFYPSRISEINARLNEISNGDAPSIIQRIYNDHHERRTCVVGLDWSYDVIDLLEIARCFDGEALAMVCKVMAQEYGQRGGGVPDLFLWRMGQEGEEGGGKGEVKFAEVKSENDRLSDTQRLWIHVLSGAGVRVELCAAVAKEVKVV</sequence>
<keyword evidence="12" id="KW-1185">Reference proteome</keyword>
<name>A0A9Q9DS67_CURCL</name>
<dbReference type="SMART" id="SM00990">
    <property type="entry name" value="VRR_NUC"/>
    <property type="match status" value="1"/>
</dbReference>
<dbReference type="Pfam" id="PF21315">
    <property type="entry name" value="FAN1_HTH"/>
    <property type="match status" value="1"/>
</dbReference>
<evidence type="ECO:0000256" key="3">
    <source>
        <dbReference type="ARBA" id="ARBA00022722"/>
    </source>
</evidence>
<evidence type="ECO:0000256" key="7">
    <source>
        <dbReference type="ARBA" id="ARBA00023211"/>
    </source>
</evidence>
<dbReference type="Pfam" id="PF21170">
    <property type="entry name" value="FAN1_TPR"/>
    <property type="match status" value="1"/>
</dbReference>
<accession>A0A9Q9DS67</accession>
<dbReference type="FunFam" id="3.40.1350.10:FF:000009">
    <property type="entry name" value="Fanconi-associated nuclease"/>
    <property type="match status" value="1"/>
</dbReference>
<dbReference type="InterPro" id="IPR049125">
    <property type="entry name" value="FAN1-like_WH"/>
</dbReference>
<dbReference type="GO" id="GO:0005634">
    <property type="term" value="C:nucleus"/>
    <property type="evidence" value="ECO:0007669"/>
    <property type="project" value="UniProtKB-SubCell"/>
</dbReference>
<keyword evidence="5 8" id="KW-0378">Hydrolase</keyword>
<protein>
    <recommendedName>
        <fullName evidence="8">Fanconi-associated nuclease</fullName>
        <ecNumber evidence="8">3.1.4.1</ecNumber>
    </recommendedName>
</protein>
<dbReference type="InterPro" id="IPR033315">
    <property type="entry name" value="Fan1-like"/>
</dbReference>
<feature type="domain" description="VRR-NUC" evidence="10">
    <location>
        <begin position="1356"/>
        <end position="1479"/>
    </location>
</feature>
<proteinExistence type="inferred from homology"/>
<feature type="compositionally biased region" description="Polar residues" evidence="9">
    <location>
        <begin position="51"/>
        <end position="75"/>
    </location>
</feature>
<feature type="region of interest" description="Disordered" evidence="9">
    <location>
        <begin position="1250"/>
        <end position="1270"/>
    </location>
</feature>
<evidence type="ECO:0000256" key="2">
    <source>
        <dbReference type="ARBA" id="ARBA00005533"/>
    </source>
</evidence>
<dbReference type="PANTHER" id="PTHR15749">
    <property type="entry name" value="FANCONI-ASSOCIATED NUCLEASE 1"/>
    <property type="match status" value="1"/>
</dbReference>
<evidence type="ECO:0000256" key="1">
    <source>
        <dbReference type="ARBA" id="ARBA00000983"/>
    </source>
</evidence>
<reference evidence="11" key="1">
    <citation type="submission" date="2021-12" db="EMBL/GenBank/DDBJ databases">
        <title>Curvularia clavata genome.</title>
        <authorList>
            <person name="Cao Y."/>
        </authorList>
    </citation>
    <scope>NUCLEOTIDE SEQUENCE</scope>
    <source>
        <strain evidence="11">Yc1106</strain>
    </source>
</reference>
<keyword evidence="8" id="KW-0539">Nucleus</keyword>
<evidence type="ECO:0000256" key="9">
    <source>
        <dbReference type="SAM" id="MobiDB-lite"/>
    </source>
</evidence>
<keyword evidence="8" id="KW-0234">DNA repair</keyword>
<evidence type="ECO:0000256" key="4">
    <source>
        <dbReference type="ARBA" id="ARBA00022723"/>
    </source>
</evidence>
<evidence type="ECO:0000259" key="10">
    <source>
        <dbReference type="SMART" id="SM00990"/>
    </source>
</evidence>
<dbReference type="GO" id="GO:0008409">
    <property type="term" value="F:5'-3' exonuclease activity"/>
    <property type="evidence" value="ECO:0007669"/>
    <property type="project" value="TreeGrafter"/>
</dbReference>
<dbReference type="GO" id="GO:0070336">
    <property type="term" value="F:flap-structured DNA binding"/>
    <property type="evidence" value="ECO:0007669"/>
    <property type="project" value="TreeGrafter"/>
</dbReference>
<dbReference type="CDD" id="cd22326">
    <property type="entry name" value="FAN1-like"/>
    <property type="match status" value="1"/>
</dbReference>
<comment type="catalytic activity">
    <reaction evidence="1 8">
        <text>Hydrolytically removes 5'-nucleotides successively from the 3'-hydroxy termini of 3'-hydroxy-terminated oligonucleotides.</text>
        <dbReference type="EC" id="3.1.4.1"/>
    </reaction>
</comment>
<keyword evidence="8" id="KW-0227">DNA damage</keyword>
<dbReference type="EC" id="3.1.4.1" evidence="8"/>
<comment type="cofactor">
    <cofactor evidence="8">
        <name>Mg(2+)</name>
        <dbReference type="ChEBI" id="CHEBI:18420"/>
    </cofactor>
    <cofactor evidence="8">
        <name>Mn(2+)</name>
        <dbReference type="ChEBI" id="CHEBI:29035"/>
    </cofactor>
</comment>
<evidence type="ECO:0000256" key="6">
    <source>
        <dbReference type="ARBA" id="ARBA00022842"/>
    </source>
</evidence>
<keyword evidence="6 8" id="KW-0460">Magnesium</keyword>
<keyword evidence="4 8" id="KW-0479">Metal-binding</keyword>
<dbReference type="EMBL" id="CP089276">
    <property type="protein sequence ID" value="USP77362.1"/>
    <property type="molecule type" value="Genomic_DNA"/>
</dbReference>
<dbReference type="Pfam" id="PF08774">
    <property type="entry name" value="VRR_NUC"/>
    <property type="match status" value="1"/>
</dbReference>
<dbReference type="VEuPathDB" id="FungiDB:yc1106_04636"/>
<feature type="region of interest" description="Disordered" evidence="9">
    <location>
        <begin position="838"/>
        <end position="860"/>
    </location>
</feature>
<dbReference type="PANTHER" id="PTHR15749:SF4">
    <property type="entry name" value="FANCONI-ASSOCIATED NUCLEASE 1"/>
    <property type="match status" value="1"/>
</dbReference>
<feature type="compositionally biased region" description="Acidic residues" evidence="9">
    <location>
        <begin position="944"/>
        <end position="956"/>
    </location>
</feature>